<proteinExistence type="inferred from homology"/>
<dbReference type="InterPro" id="IPR036291">
    <property type="entry name" value="NAD(P)-bd_dom_sf"/>
</dbReference>
<protein>
    <submittedName>
        <fullName evidence="4">Enoyl reductase (ER) domain-containing protein</fullName>
    </submittedName>
</protein>
<comment type="caution">
    <text evidence="4">The sequence shown here is derived from an EMBL/GenBank/DDBJ whole genome shotgun (WGS) entry which is preliminary data.</text>
</comment>
<dbReference type="InterPro" id="IPR020843">
    <property type="entry name" value="ER"/>
</dbReference>
<dbReference type="SUPFAM" id="SSF51735">
    <property type="entry name" value="NAD(P)-binding Rossmann-fold domains"/>
    <property type="match status" value="1"/>
</dbReference>
<keyword evidence="5" id="KW-1185">Reference proteome</keyword>
<dbReference type="PANTHER" id="PTHR45348">
    <property type="entry name" value="HYPOTHETICAL OXIDOREDUCTASE (EUROFUNG)"/>
    <property type="match status" value="1"/>
</dbReference>
<dbReference type="CDD" id="cd08249">
    <property type="entry name" value="enoyl_reductase_like"/>
    <property type="match status" value="1"/>
</dbReference>
<accession>A0ABR2XGQ2</accession>
<name>A0ABR2XGQ2_9PEZI</name>
<organism evidence="4 5">
    <name type="scientific">Seiridium cardinale</name>
    <dbReference type="NCBI Taxonomy" id="138064"/>
    <lineage>
        <taxon>Eukaryota</taxon>
        <taxon>Fungi</taxon>
        <taxon>Dikarya</taxon>
        <taxon>Ascomycota</taxon>
        <taxon>Pezizomycotina</taxon>
        <taxon>Sordariomycetes</taxon>
        <taxon>Xylariomycetidae</taxon>
        <taxon>Amphisphaeriales</taxon>
        <taxon>Sporocadaceae</taxon>
        <taxon>Seiridium</taxon>
    </lineage>
</organism>
<evidence type="ECO:0000259" key="3">
    <source>
        <dbReference type="SMART" id="SM00829"/>
    </source>
</evidence>
<keyword evidence="2" id="KW-0560">Oxidoreductase</keyword>
<dbReference type="InterPro" id="IPR013154">
    <property type="entry name" value="ADH-like_N"/>
</dbReference>
<dbReference type="PANTHER" id="PTHR45348:SF2">
    <property type="entry name" value="ZINC-TYPE ALCOHOL DEHYDROGENASE-LIKE PROTEIN C2E1P3.01"/>
    <property type="match status" value="1"/>
</dbReference>
<gene>
    <name evidence="4" type="ORF">SCAR479_10314</name>
</gene>
<dbReference type="Proteomes" id="UP001465668">
    <property type="component" value="Unassembled WGS sequence"/>
</dbReference>
<comment type="similarity">
    <text evidence="1">Belongs to the zinc-containing alcohol dehydrogenase family.</text>
</comment>
<dbReference type="Gene3D" id="3.40.50.720">
    <property type="entry name" value="NAD(P)-binding Rossmann-like Domain"/>
    <property type="match status" value="1"/>
</dbReference>
<dbReference type="SUPFAM" id="SSF50129">
    <property type="entry name" value="GroES-like"/>
    <property type="match status" value="1"/>
</dbReference>
<dbReference type="Pfam" id="PF08240">
    <property type="entry name" value="ADH_N"/>
    <property type="match status" value="1"/>
</dbReference>
<sequence length="339" mass="35305">MASNSAAFLVTDKAPLEVKSAPYPEPKEHEILLKNHAVAINPVDYAQQMFGPTVFKWIKLPYILGNDVAGEVVAVGSGVTKFKVGDRATALATGSFQQYVPAKEHCAAAIPDAVGFEAAATIPLGLSVAVKALFHPEHLALELPSASSESKPTGKTVLIWGGSTSVGSNAIQLAKAAGYEVITTASPANFDYVKKLGASQVFDYNSTSIKEDLVKAFQGKTAAGAVANGGPSPMTHAPIVDACAAVVLSSEANRKFVSLTMVPRFPIPEGVQNKFVEPLEGDKDLASSIFNDYVPKALASGKFVPSPPAEVVGKGLGSVQSAMDLLKKGVSAKKVVVTI</sequence>
<feature type="domain" description="Enoyl reductase (ER)" evidence="3">
    <location>
        <begin position="11"/>
        <end position="337"/>
    </location>
</feature>
<dbReference type="InterPro" id="IPR011032">
    <property type="entry name" value="GroES-like_sf"/>
</dbReference>
<dbReference type="Pfam" id="PF00107">
    <property type="entry name" value="ADH_zinc_N"/>
    <property type="match status" value="1"/>
</dbReference>
<dbReference type="InterPro" id="IPR013149">
    <property type="entry name" value="ADH-like_C"/>
</dbReference>
<reference evidence="4 5" key="1">
    <citation type="submission" date="2024-02" db="EMBL/GenBank/DDBJ databases">
        <title>First draft genome assembly of two strains of Seiridium cardinale.</title>
        <authorList>
            <person name="Emiliani G."/>
            <person name="Scali E."/>
        </authorList>
    </citation>
    <scope>NUCLEOTIDE SEQUENCE [LARGE SCALE GENOMIC DNA]</scope>
    <source>
        <strain evidence="4 5">BM-138-000479</strain>
    </source>
</reference>
<dbReference type="Gene3D" id="3.90.180.10">
    <property type="entry name" value="Medium-chain alcohol dehydrogenases, catalytic domain"/>
    <property type="match status" value="1"/>
</dbReference>
<evidence type="ECO:0000313" key="4">
    <source>
        <dbReference type="EMBL" id="KAK9772984.1"/>
    </source>
</evidence>
<dbReference type="SMART" id="SM00829">
    <property type="entry name" value="PKS_ER"/>
    <property type="match status" value="1"/>
</dbReference>
<dbReference type="EMBL" id="JARVKM010000055">
    <property type="protein sequence ID" value="KAK9772984.1"/>
    <property type="molecule type" value="Genomic_DNA"/>
</dbReference>
<dbReference type="InterPro" id="IPR047122">
    <property type="entry name" value="Trans-enoyl_RdTase-like"/>
</dbReference>
<evidence type="ECO:0000313" key="5">
    <source>
        <dbReference type="Proteomes" id="UP001465668"/>
    </source>
</evidence>
<evidence type="ECO:0000256" key="1">
    <source>
        <dbReference type="ARBA" id="ARBA00008072"/>
    </source>
</evidence>
<evidence type="ECO:0000256" key="2">
    <source>
        <dbReference type="ARBA" id="ARBA00023002"/>
    </source>
</evidence>